<dbReference type="InterPro" id="IPR018309">
    <property type="entry name" value="Tscrpt_reg_PadR_C"/>
</dbReference>
<dbReference type="InterPro" id="IPR036388">
    <property type="entry name" value="WH-like_DNA-bd_sf"/>
</dbReference>
<gene>
    <name evidence="3" type="ORF">GCM10017774_42110</name>
</gene>
<dbReference type="Gene3D" id="1.10.10.10">
    <property type="entry name" value="Winged helix-like DNA-binding domain superfamily/Winged helix DNA-binding domain"/>
    <property type="match status" value="1"/>
</dbReference>
<dbReference type="SUPFAM" id="SSF46785">
    <property type="entry name" value="Winged helix' DNA-binding domain"/>
    <property type="match status" value="1"/>
</dbReference>
<feature type="domain" description="Transcription regulator PadR C-terminal" evidence="2">
    <location>
        <begin position="105"/>
        <end position="188"/>
    </location>
</feature>
<keyword evidence="4" id="KW-1185">Reference proteome</keyword>
<dbReference type="Proteomes" id="UP000605568">
    <property type="component" value="Unassembled WGS sequence"/>
</dbReference>
<organism evidence="3 4">
    <name type="scientific">Lentzea cavernae</name>
    <dbReference type="NCBI Taxonomy" id="2020703"/>
    <lineage>
        <taxon>Bacteria</taxon>
        <taxon>Bacillati</taxon>
        <taxon>Actinomycetota</taxon>
        <taxon>Actinomycetes</taxon>
        <taxon>Pseudonocardiales</taxon>
        <taxon>Pseudonocardiaceae</taxon>
        <taxon>Lentzea</taxon>
    </lineage>
</organism>
<reference evidence="4" key="1">
    <citation type="journal article" date="2019" name="Int. J. Syst. Evol. Microbiol.">
        <title>The Global Catalogue of Microorganisms (GCM) 10K type strain sequencing project: providing services to taxonomists for standard genome sequencing and annotation.</title>
        <authorList>
            <consortium name="The Broad Institute Genomics Platform"/>
            <consortium name="The Broad Institute Genome Sequencing Center for Infectious Disease"/>
            <person name="Wu L."/>
            <person name="Ma J."/>
        </authorList>
    </citation>
    <scope>NUCLEOTIDE SEQUENCE [LARGE SCALE GENOMIC DNA]</scope>
    <source>
        <strain evidence="4">CGMCC 4.7367</strain>
    </source>
</reference>
<dbReference type="PANTHER" id="PTHR43252">
    <property type="entry name" value="TRANSCRIPTIONAL REGULATOR YQJI"/>
    <property type="match status" value="1"/>
</dbReference>
<dbReference type="EMBL" id="BNAR01000006">
    <property type="protein sequence ID" value="GHH43835.1"/>
    <property type="molecule type" value="Genomic_DNA"/>
</dbReference>
<accession>A0ABQ3MFE2</accession>
<dbReference type="PANTHER" id="PTHR43252:SF4">
    <property type="entry name" value="TRANSCRIPTIONAL REGULATORY PROTEIN"/>
    <property type="match status" value="1"/>
</dbReference>
<feature type="domain" description="Transcription regulator PadR N-terminal" evidence="1">
    <location>
        <begin position="19"/>
        <end position="91"/>
    </location>
</feature>
<name>A0ABQ3MFE2_9PSEU</name>
<dbReference type="InterPro" id="IPR036390">
    <property type="entry name" value="WH_DNA-bd_sf"/>
</dbReference>
<evidence type="ECO:0000313" key="3">
    <source>
        <dbReference type="EMBL" id="GHH43835.1"/>
    </source>
</evidence>
<evidence type="ECO:0000259" key="1">
    <source>
        <dbReference type="Pfam" id="PF03551"/>
    </source>
</evidence>
<evidence type="ECO:0000259" key="2">
    <source>
        <dbReference type="Pfam" id="PF10400"/>
    </source>
</evidence>
<sequence length="203" mass="23036">MQPRVDSGYFPGMALEHAILITLEERPSSGYELARRFDRSVGHFWAATHQQIYRTLKRMSEIRWVTSHEVPGEGRPLRKVYEVTDEGRDEFVRWLSENGEPAPYRQEIAVKLRGASLGSLPTLIAEFTRHRDLHAGWVAAFRRMEQRDFPDPASLTGRRLHHYLVLSGGIQSEEMLFAWCDQVVAALERELSGTSSQSAAAAG</sequence>
<dbReference type="Pfam" id="PF10400">
    <property type="entry name" value="Vir_act_alpha_C"/>
    <property type="match status" value="1"/>
</dbReference>
<evidence type="ECO:0000313" key="4">
    <source>
        <dbReference type="Proteomes" id="UP000605568"/>
    </source>
</evidence>
<protein>
    <submittedName>
        <fullName evidence="3">PadR family transcriptional regulator</fullName>
    </submittedName>
</protein>
<dbReference type="Pfam" id="PF03551">
    <property type="entry name" value="PadR"/>
    <property type="match status" value="1"/>
</dbReference>
<dbReference type="InterPro" id="IPR005149">
    <property type="entry name" value="Tscrpt_reg_PadR_N"/>
</dbReference>
<dbReference type="Gene3D" id="6.10.140.190">
    <property type="match status" value="1"/>
</dbReference>
<proteinExistence type="predicted"/>
<comment type="caution">
    <text evidence="3">The sequence shown here is derived from an EMBL/GenBank/DDBJ whole genome shotgun (WGS) entry which is preliminary data.</text>
</comment>